<keyword evidence="5" id="KW-0479">Metal-binding</keyword>
<dbReference type="SMART" id="SM00292">
    <property type="entry name" value="BRCT"/>
    <property type="match status" value="2"/>
</dbReference>
<dbReference type="STRING" id="1590841.A0A2R6P4L8"/>
<dbReference type="SUPFAM" id="SSF117018">
    <property type="entry name" value="ATP-dependent DNA ligase DNA-binding domain"/>
    <property type="match status" value="1"/>
</dbReference>
<dbReference type="Gene3D" id="2.40.50.140">
    <property type="entry name" value="Nucleic acid-binding proteins"/>
    <property type="match status" value="1"/>
</dbReference>
<dbReference type="PANTHER" id="PTHR45997">
    <property type="entry name" value="DNA LIGASE 4"/>
    <property type="match status" value="1"/>
</dbReference>
<feature type="region of interest" description="Disordered" evidence="16">
    <location>
        <begin position="1085"/>
        <end position="1119"/>
    </location>
</feature>
<evidence type="ECO:0000256" key="1">
    <source>
        <dbReference type="ARBA" id="ARBA00001946"/>
    </source>
</evidence>
<protein>
    <recommendedName>
        <fullName evidence="15">DNA ligase IV</fullName>
    </recommendedName>
    <alternativeName>
        <fullName evidence="14">Polydeoxyribonucleotide synthase [ATP] 4</fullName>
    </alternativeName>
</protein>
<evidence type="ECO:0000256" key="10">
    <source>
        <dbReference type="ARBA" id="ARBA00022842"/>
    </source>
</evidence>
<dbReference type="InterPro" id="IPR036599">
    <property type="entry name" value="DNA_ligase_N_sf"/>
</dbReference>
<dbReference type="InterPro" id="IPR036420">
    <property type="entry name" value="BRCT_dom_sf"/>
</dbReference>
<feature type="domain" description="BRCT" evidence="18">
    <location>
        <begin position="801"/>
        <end position="871"/>
    </location>
</feature>
<dbReference type="GO" id="GO:0032807">
    <property type="term" value="C:DNA ligase IV complex"/>
    <property type="evidence" value="ECO:0007669"/>
    <property type="project" value="TreeGrafter"/>
</dbReference>
<feature type="domain" description="ATP-dependent DNA ligase family profile" evidence="17">
    <location>
        <begin position="360"/>
        <end position="440"/>
    </location>
</feature>
<dbReference type="InterPro" id="IPR001357">
    <property type="entry name" value="BRCT_dom"/>
</dbReference>
<dbReference type="Pfam" id="PF04675">
    <property type="entry name" value="DNA_ligase_A_N"/>
    <property type="match status" value="1"/>
</dbReference>
<feature type="region of interest" description="Disordered" evidence="16">
    <location>
        <begin position="869"/>
        <end position="949"/>
    </location>
</feature>
<dbReference type="Gene3D" id="1.10.3260.10">
    <property type="entry name" value="DNA ligase, ATP-dependent, N-terminal domain"/>
    <property type="match status" value="1"/>
</dbReference>
<dbReference type="OrthoDB" id="151490at2759"/>
<evidence type="ECO:0000256" key="15">
    <source>
        <dbReference type="ARBA" id="ARBA00031942"/>
    </source>
</evidence>
<dbReference type="SUPFAM" id="SSF50249">
    <property type="entry name" value="Nucleic acid-binding proteins"/>
    <property type="match status" value="1"/>
</dbReference>
<dbReference type="InterPro" id="IPR012310">
    <property type="entry name" value="DNA_ligase_ATP-dep_cent"/>
</dbReference>
<dbReference type="FunCoup" id="A0A2R6P4L8">
    <property type="interactions" value="4369"/>
</dbReference>
<dbReference type="PANTHER" id="PTHR45997:SF1">
    <property type="entry name" value="DNA LIGASE 4"/>
    <property type="match status" value="1"/>
</dbReference>
<dbReference type="Gene3D" id="3.40.50.10190">
    <property type="entry name" value="BRCT domain"/>
    <property type="match status" value="2"/>
</dbReference>
<dbReference type="GO" id="GO:0046872">
    <property type="term" value="F:metal ion binding"/>
    <property type="evidence" value="ECO:0007669"/>
    <property type="project" value="UniProtKB-KW"/>
</dbReference>
<evidence type="ECO:0000259" key="17">
    <source>
        <dbReference type="PROSITE" id="PS50160"/>
    </source>
</evidence>
<evidence type="ECO:0000256" key="2">
    <source>
        <dbReference type="ARBA" id="ARBA00004123"/>
    </source>
</evidence>
<dbReference type="FunFam" id="3.40.50.10190:FF:000072">
    <property type="entry name" value="DNA ligase"/>
    <property type="match status" value="1"/>
</dbReference>
<accession>A0A2R6P4L8</accession>
<dbReference type="AlphaFoldDB" id="A0A2R6P4L8"/>
<comment type="subcellular location">
    <subcellularLocation>
        <location evidence="2">Nucleus</location>
    </subcellularLocation>
</comment>
<evidence type="ECO:0000256" key="7">
    <source>
        <dbReference type="ARBA" id="ARBA00022741"/>
    </source>
</evidence>
<keyword evidence="7" id="KW-0547">Nucleotide-binding</keyword>
<dbReference type="PROSITE" id="PS50172">
    <property type="entry name" value="BRCT"/>
    <property type="match status" value="2"/>
</dbReference>
<evidence type="ECO:0000256" key="16">
    <source>
        <dbReference type="SAM" id="MobiDB-lite"/>
    </source>
</evidence>
<dbReference type="GO" id="GO:0006310">
    <property type="term" value="P:DNA recombination"/>
    <property type="evidence" value="ECO:0007669"/>
    <property type="project" value="UniProtKB-KW"/>
</dbReference>
<keyword evidence="10" id="KW-0460">Magnesium</keyword>
<dbReference type="Pfam" id="PF04679">
    <property type="entry name" value="DNA_ligase_A_C"/>
    <property type="match status" value="1"/>
</dbReference>
<dbReference type="Gene3D" id="3.30.470.30">
    <property type="entry name" value="DNA ligase/mRNA capping enzyme"/>
    <property type="match status" value="2"/>
</dbReference>
<keyword evidence="9" id="KW-0067">ATP-binding</keyword>
<dbReference type="SUPFAM" id="SSF52113">
    <property type="entry name" value="BRCT domain"/>
    <property type="match status" value="2"/>
</dbReference>
<gene>
    <name evidence="19" type="ORF">CEY00_Acc33191</name>
</gene>
<evidence type="ECO:0000256" key="8">
    <source>
        <dbReference type="ARBA" id="ARBA00022763"/>
    </source>
</evidence>
<dbReference type="PROSITE" id="PS00697">
    <property type="entry name" value="DNA_LIGASE_A1"/>
    <property type="match status" value="1"/>
</dbReference>
<evidence type="ECO:0000256" key="4">
    <source>
        <dbReference type="ARBA" id="ARBA00022598"/>
    </source>
</evidence>
<comment type="cofactor">
    <cofactor evidence="1">
        <name>Mg(2+)</name>
        <dbReference type="ChEBI" id="CHEBI:18420"/>
    </cofactor>
</comment>
<dbReference type="PROSITE" id="PS00333">
    <property type="entry name" value="DNA_LIGASE_A2"/>
    <property type="match status" value="1"/>
</dbReference>
<dbReference type="FunFam" id="1.10.3260.10:FF:000005">
    <property type="entry name" value="DNA ligase"/>
    <property type="match status" value="1"/>
</dbReference>
<dbReference type="InterPro" id="IPR012309">
    <property type="entry name" value="DNA_ligase_ATP-dep_C"/>
</dbReference>
<dbReference type="GO" id="GO:0006297">
    <property type="term" value="P:nucleotide-excision repair, DNA gap filling"/>
    <property type="evidence" value="ECO:0007669"/>
    <property type="project" value="TreeGrafter"/>
</dbReference>
<reference evidence="20" key="2">
    <citation type="journal article" date="2018" name="BMC Genomics">
        <title>A manually annotated Actinidia chinensis var. chinensis (kiwifruit) genome highlights the challenges associated with draft genomes and gene prediction in plants.</title>
        <authorList>
            <person name="Pilkington S.M."/>
            <person name="Crowhurst R."/>
            <person name="Hilario E."/>
            <person name="Nardozza S."/>
            <person name="Fraser L."/>
            <person name="Peng Y."/>
            <person name="Gunaseelan K."/>
            <person name="Simpson R."/>
            <person name="Tahir J."/>
            <person name="Deroles S.C."/>
            <person name="Templeton K."/>
            <person name="Luo Z."/>
            <person name="Davy M."/>
            <person name="Cheng C."/>
            <person name="McNeilage M."/>
            <person name="Scaglione D."/>
            <person name="Liu Y."/>
            <person name="Zhang Q."/>
            <person name="Datson P."/>
            <person name="De Silva N."/>
            <person name="Gardiner S.E."/>
            <person name="Bassett H."/>
            <person name="Chagne D."/>
            <person name="McCallum J."/>
            <person name="Dzierzon H."/>
            <person name="Deng C."/>
            <person name="Wang Y.Y."/>
            <person name="Barron L."/>
            <person name="Manako K."/>
            <person name="Bowen J."/>
            <person name="Foster T.M."/>
            <person name="Erridge Z.A."/>
            <person name="Tiffin H."/>
            <person name="Waite C.N."/>
            <person name="Davies K.M."/>
            <person name="Grierson E.P."/>
            <person name="Laing W.A."/>
            <person name="Kirk R."/>
            <person name="Chen X."/>
            <person name="Wood M."/>
            <person name="Montefiori M."/>
            <person name="Brummell D.A."/>
            <person name="Schwinn K.E."/>
            <person name="Catanach A."/>
            <person name="Fullerton C."/>
            <person name="Li D."/>
            <person name="Meiyalaghan S."/>
            <person name="Nieuwenhuizen N."/>
            <person name="Read N."/>
            <person name="Prakash R."/>
            <person name="Hunter D."/>
            <person name="Zhang H."/>
            <person name="McKenzie M."/>
            <person name="Knabel M."/>
            <person name="Harris A."/>
            <person name="Allan A.C."/>
            <person name="Gleave A."/>
            <person name="Chen A."/>
            <person name="Janssen B.J."/>
            <person name="Plunkett B."/>
            <person name="Ampomah-Dwamena C."/>
            <person name="Voogd C."/>
            <person name="Leif D."/>
            <person name="Lafferty D."/>
            <person name="Souleyre E.J.F."/>
            <person name="Varkonyi-Gasic E."/>
            <person name="Gambi F."/>
            <person name="Hanley J."/>
            <person name="Yao J.L."/>
            <person name="Cheung J."/>
            <person name="David K.M."/>
            <person name="Warren B."/>
            <person name="Marsh K."/>
            <person name="Snowden K.C."/>
            <person name="Lin-Wang K."/>
            <person name="Brian L."/>
            <person name="Martinez-Sanchez M."/>
            <person name="Wang M."/>
            <person name="Ileperuma N."/>
            <person name="Macnee N."/>
            <person name="Campin R."/>
            <person name="McAtee P."/>
            <person name="Drummond R.S.M."/>
            <person name="Espley R.V."/>
            <person name="Ireland H.S."/>
            <person name="Wu R."/>
            <person name="Atkinson R.G."/>
            <person name="Karunairetnam S."/>
            <person name="Bulley S."/>
            <person name="Chunkath S."/>
            <person name="Hanley Z."/>
            <person name="Storey R."/>
            <person name="Thrimawithana A.H."/>
            <person name="Thomson S."/>
            <person name="David C."/>
            <person name="Testolin R."/>
            <person name="Huang H."/>
            <person name="Hellens R.P."/>
            <person name="Schaffer R.J."/>
        </authorList>
    </citation>
    <scope>NUCLEOTIDE SEQUENCE [LARGE SCALE GENOMIC DNA]</scope>
    <source>
        <strain evidence="20">cv. Red5</strain>
    </source>
</reference>
<dbReference type="InterPro" id="IPR012308">
    <property type="entry name" value="DNA_ligase_ATP-dep_N"/>
</dbReference>
<proteinExistence type="inferred from homology"/>
<dbReference type="CDD" id="cd07903">
    <property type="entry name" value="Adenylation_DNA_ligase_IV"/>
    <property type="match status" value="1"/>
</dbReference>
<dbReference type="InterPro" id="IPR029710">
    <property type="entry name" value="LIG4"/>
</dbReference>
<dbReference type="GO" id="GO:0006303">
    <property type="term" value="P:double-strand break repair via nonhomologous end joining"/>
    <property type="evidence" value="ECO:0007669"/>
    <property type="project" value="TreeGrafter"/>
</dbReference>
<dbReference type="InterPro" id="IPR012340">
    <property type="entry name" value="NA-bd_OB-fold"/>
</dbReference>
<evidence type="ECO:0000256" key="13">
    <source>
        <dbReference type="ARBA" id="ARBA00023242"/>
    </source>
</evidence>
<dbReference type="SUPFAM" id="SSF56091">
    <property type="entry name" value="DNA ligase/mRNA capping enzyme, catalytic domain"/>
    <property type="match status" value="1"/>
</dbReference>
<evidence type="ECO:0000259" key="18">
    <source>
        <dbReference type="PROSITE" id="PS50172"/>
    </source>
</evidence>
<dbReference type="FunFam" id="2.40.50.140:FF:000173">
    <property type="entry name" value="DNA ligase"/>
    <property type="match status" value="1"/>
</dbReference>
<dbReference type="InParanoid" id="A0A2R6P4L8"/>
<dbReference type="GO" id="GO:0005524">
    <property type="term" value="F:ATP binding"/>
    <property type="evidence" value="ECO:0007669"/>
    <property type="project" value="UniProtKB-KW"/>
</dbReference>
<dbReference type="PROSITE" id="PS50160">
    <property type="entry name" value="DNA_LIGASE_A3"/>
    <property type="match status" value="1"/>
</dbReference>
<dbReference type="OMA" id="IMLQHRT"/>
<evidence type="ECO:0000256" key="6">
    <source>
        <dbReference type="ARBA" id="ARBA00022737"/>
    </source>
</evidence>
<feature type="region of interest" description="Disordered" evidence="16">
    <location>
        <begin position="569"/>
        <end position="591"/>
    </location>
</feature>
<keyword evidence="6" id="KW-0677">Repeat</keyword>
<comment type="similarity">
    <text evidence="3">Belongs to the ATP-dependent DNA ligase family.</text>
</comment>
<dbReference type="Pfam" id="PF16589">
    <property type="entry name" value="BRCT_2"/>
    <property type="match status" value="1"/>
</dbReference>
<evidence type="ECO:0000313" key="20">
    <source>
        <dbReference type="Proteomes" id="UP000241394"/>
    </source>
</evidence>
<keyword evidence="8" id="KW-0227">DNA damage</keyword>
<evidence type="ECO:0000256" key="14">
    <source>
        <dbReference type="ARBA" id="ARBA00030676"/>
    </source>
</evidence>
<feature type="domain" description="BRCT" evidence="18">
    <location>
        <begin position="613"/>
        <end position="701"/>
    </location>
</feature>
<name>A0A2R6P4L8_ACTCC</name>
<evidence type="ECO:0000256" key="11">
    <source>
        <dbReference type="ARBA" id="ARBA00023172"/>
    </source>
</evidence>
<evidence type="ECO:0000256" key="5">
    <source>
        <dbReference type="ARBA" id="ARBA00022723"/>
    </source>
</evidence>
<evidence type="ECO:0000256" key="12">
    <source>
        <dbReference type="ARBA" id="ARBA00023204"/>
    </source>
</evidence>
<dbReference type="Gramene" id="PSR85207">
    <property type="protein sequence ID" value="PSR85207"/>
    <property type="gene ID" value="CEY00_Acc33191"/>
</dbReference>
<feature type="compositionally biased region" description="Polar residues" evidence="16">
    <location>
        <begin position="891"/>
        <end position="909"/>
    </location>
</feature>
<keyword evidence="11" id="KW-0233">DNA recombination</keyword>
<dbReference type="InterPro" id="IPR016059">
    <property type="entry name" value="DNA_ligase_ATP-dep_CS"/>
</dbReference>
<keyword evidence="20" id="KW-1185">Reference proteome</keyword>
<reference evidence="19 20" key="1">
    <citation type="submission" date="2017-07" db="EMBL/GenBank/DDBJ databases">
        <title>An improved, manually edited Actinidia chinensis var. chinensis (kiwifruit) genome highlights the challenges associated with draft genomes and gene prediction in plants.</title>
        <authorList>
            <person name="Pilkington S."/>
            <person name="Crowhurst R."/>
            <person name="Hilario E."/>
            <person name="Nardozza S."/>
            <person name="Fraser L."/>
            <person name="Peng Y."/>
            <person name="Gunaseelan K."/>
            <person name="Simpson R."/>
            <person name="Tahir J."/>
            <person name="Deroles S."/>
            <person name="Templeton K."/>
            <person name="Luo Z."/>
            <person name="Davy M."/>
            <person name="Cheng C."/>
            <person name="Mcneilage M."/>
            <person name="Scaglione D."/>
            <person name="Liu Y."/>
            <person name="Zhang Q."/>
            <person name="Datson P."/>
            <person name="De Silva N."/>
            <person name="Gardiner S."/>
            <person name="Bassett H."/>
            <person name="Chagne D."/>
            <person name="Mccallum J."/>
            <person name="Dzierzon H."/>
            <person name="Deng C."/>
            <person name="Wang Y.-Y."/>
            <person name="Barron N."/>
            <person name="Manako K."/>
            <person name="Bowen J."/>
            <person name="Foster T."/>
            <person name="Erridge Z."/>
            <person name="Tiffin H."/>
            <person name="Waite C."/>
            <person name="Davies K."/>
            <person name="Grierson E."/>
            <person name="Laing W."/>
            <person name="Kirk R."/>
            <person name="Chen X."/>
            <person name="Wood M."/>
            <person name="Montefiori M."/>
            <person name="Brummell D."/>
            <person name="Schwinn K."/>
            <person name="Catanach A."/>
            <person name="Fullerton C."/>
            <person name="Li D."/>
            <person name="Meiyalaghan S."/>
            <person name="Nieuwenhuizen N."/>
            <person name="Read N."/>
            <person name="Prakash R."/>
            <person name="Hunter D."/>
            <person name="Zhang H."/>
            <person name="Mckenzie M."/>
            <person name="Knabel M."/>
            <person name="Harris A."/>
            <person name="Allan A."/>
            <person name="Chen A."/>
            <person name="Janssen B."/>
            <person name="Plunkett B."/>
            <person name="Dwamena C."/>
            <person name="Voogd C."/>
            <person name="Leif D."/>
            <person name="Lafferty D."/>
            <person name="Souleyre E."/>
            <person name="Varkonyi-Gasic E."/>
            <person name="Gambi F."/>
            <person name="Hanley J."/>
            <person name="Yao J.-L."/>
            <person name="Cheung J."/>
            <person name="David K."/>
            <person name="Warren B."/>
            <person name="Marsh K."/>
            <person name="Snowden K."/>
            <person name="Lin-Wang K."/>
            <person name="Brian L."/>
            <person name="Martinez-Sanchez M."/>
            <person name="Wang M."/>
            <person name="Ileperuma N."/>
            <person name="Macnee N."/>
            <person name="Campin R."/>
            <person name="Mcatee P."/>
            <person name="Drummond R."/>
            <person name="Espley R."/>
            <person name="Ireland H."/>
            <person name="Wu R."/>
            <person name="Atkinson R."/>
            <person name="Karunairetnam S."/>
            <person name="Bulley S."/>
            <person name="Chunkath S."/>
            <person name="Hanley Z."/>
            <person name="Storey R."/>
            <person name="Thrimawithana A."/>
            <person name="Thomson S."/>
            <person name="David C."/>
            <person name="Testolin R."/>
        </authorList>
    </citation>
    <scope>NUCLEOTIDE SEQUENCE [LARGE SCALE GENOMIC DNA]</scope>
    <source>
        <strain evidence="20">cv. Red5</strain>
        <tissue evidence="19">Young leaf</tissue>
    </source>
</reference>
<dbReference type="Proteomes" id="UP000241394">
    <property type="component" value="Chromosome LG29"/>
</dbReference>
<dbReference type="InterPro" id="IPR044125">
    <property type="entry name" value="Adenylation_DNA_ligase_IV"/>
</dbReference>
<dbReference type="GO" id="GO:0003677">
    <property type="term" value="F:DNA binding"/>
    <property type="evidence" value="ECO:0007669"/>
    <property type="project" value="InterPro"/>
</dbReference>
<evidence type="ECO:0000256" key="3">
    <source>
        <dbReference type="ARBA" id="ARBA00007572"/>
    </source>
</evidence>
<keyword evidence="13" id="KW-0539">Nucleus</keyword>
<evidence type="ECO:0000313" key="19">
    <source>
        <dbReference type="EMBL" id="PSR85207.1"/>
    </source>
</evidence>
<dbReference type="EMBL" id="NKQK01000029">
    <property type="protein sequence ID" value="PSR85207.1"/>
    <property type="molecule type" value="Genomic_DNA"/>
</dbReference>
<organism evidence="19 20">
    <name type="scientific">Actinidia chinensis var. chinensis</name>
    <name type="common">Chinese soft-hair kiwi</name>
    <dbReference type="NCBI Taxonomy" id="1590841"/>
    <lineage>
        <taxon>Eukaryota</taxon>
        <taxon>Viridiplantae</taxon>
        <taxon>Streptophyta</taxon>
        <taxon>Embryophyta</taxon>
        <taxon>Tracheophyta</taxon>
        <taxon>Spermatophyta</taxon>
        <taxon>Magnoliopsida</taxon>
        <taxon>eudicotyledons</taxon>
        <taxon>Gunneridae</taxon>
        <taxon>Pentapetalae</taxon>
        <taxon>asterids</taxon>
        <taxon>Ericales</taxon>
        <taxon>Actinidiaceae</taxon>
        <taxon>Actinidia</taxon>
    </lineage>
</organism>
<keyword evidence="4 19" id="KW-0436">Ligase</keyword>
<dbReference type="GO" id="GO:0003910">
    <property type="term" value="F:DNA ligase (ATP) activity"/>
    <property type="evidence" value="ECO:0007669"/>
    <property type="project" value="InterPro"/>
</dbReference>
<dbReference type="Pfam" id="PF01068">
    <property type="entry name" value="DNA_ligase_A_M"/>
    <property type="match status" value="2"/>
</dbReference>
<comment type="caution">
    <text evidence="19">The sequence shown here is derived from an EMBL/GenBank/DDBJ whole genome shotgun (WGS) entry which is preliminary data.</text>
</comment>
<dbReference type="CDD" id="cd07968">
    <property type="entry name" value="OBF_DNA_ligase_IV"/>
    <property type="match status" value="1"/>
</dbReference>
<sequence length="1119" mass="126820">MGDETKFSVMCSLFNWMQRSKSATKKRSKFRKFLDTFCKSGDFFGAIRLLLPSLDRERGSYGLKESVLATCLVDALGMSRESEDALRLFNWRKGGPRTGANAGNFSLVASEVLQRRQGLTSGGLTIIELNELLDRLASSDNRVEKTAVLSDLIKKTNAQEMKWVIMIILKDLKLGVSEKSIFHEFHPDGEDLFNVTCDLKLVCEKLRDRNQRHKRQDIEVGKPVRPQLAMRIDNANIAWKKLHGKEVVVECKFDGDRIQIHKNGQEIHFFSRNFLDHPEYGHSMSDVIMQNILVERCILDGEMLVWDTSMKRFAEFGSNQEIARTAKEGLDSDRQLEILVPNGGLNDHRPSGEPCWSLIAYNLDDIERFFKETIENRDEGIVLKDLDSKWEPSDRRGKWLKLKPDYVRPGSDLDVLIIGGYYGSGRRGGEVAQFLVGLAERSAPNTYPRRFISFCRVGTGLSDEELDAVVTKLKPFFRKSEYPKKAPPSFYEVTNNSKERPDVWIESPEKSVILSITSDIRTIRSEVFSAPYSLRFPRIDRVRYDKPWHECLDVQSFVELVHSSNGTTQKGAGYGAVQDNKPKRMKSSRKGEKRSVFVVPQHFVQTDVSHIKGETLIFSNMVFYFVNMPPTHSLDSLHKMVAENGGTFSMNLNNSVTHSIAAESKGIKFQAAKLRGDIIHYSWLFDCCSHKKLLPLQTKYFLFLSDSSRKKLQEEIDEFSDPYYGDLDIEDIKQLLSNINRSEDSKIIDYYKGKFCPKNKWSRFHGCCIYFHPSSLAVNSDSKVLIELALRRMKLEVSMGGGKVSNSLSQATHLVVISPLGFHVDFNSILRSFSSVEVCLLRKKSLRVVGCRWLEDCFDKEQKLQEETYSLKPTDFEESNSGDWKKDPNQGDFSTIENVEQQNMSSSPSEDGKQRKRQAAPNDSRLLTFPQKDAKRKRGRPTSASLNKGKVSVIHPRRTRPRLGNKSAKILDNESDLTASLDGNAANEVSEIEIGNHEIHGVAGQESRETKGKVIVEDSETLKERWAVNPQEVGEGSIQSEWFDKAYGIELDGGNNARDSVKLEIIFDPVQSMLLDMIPSLGAKKIDSTDPVVEEGKPPEDNNAEPVKKKTEKKASCSK</sequence>
<evidence type="ECO:0000256" key="9">
    <source>
        <dbReference type="ARBA" id="ARBA00022840"/>
    </source>
</evidence>
<keyword evidence="12" id="KW-0234">DNA repair</keyword>